<proteinExistence type="predicted"/>
<name>A0A2L0F139_SORCE</name>
<sequence>MLRSMADPRRKGNSHAGRGRTARSDSSCNRFGCRFSIAHFSSAALST</sequence>
<dbReference type="Proteomes" id="UP000238348">
    <property type="component" value="Chromosome"/>
</dbReference>
<feature type="compositionally biased region" description="Basic residues" evidence="1">
    <location>
        <begin position="11"/>
        <end position="21"/>
    </location>
</feature>
<evidence type="ECO:0000313" key="3">
    <source>
        <dbReference type="Proteomes" id="UP000238348"/>
    </source>
</evidence>
<dbReference type="EMBL" id="CP012673">
    <property type="protein sequence ID" value="AUX45221.1"/>
    <property type="molecule type" value="Genomic_DNA"/>
</dbReference>
<dbReference type="AlphaFoldDB" id="A0A2L0F139"/>
<reference evidence="2 3" key="1">
    <citation type="submission" date="2015-09" db="EMBL/GenBank/DDBJ databases">
        <title>Sorangium comparison.</title>
        <authorList>
            <person name="Zaburannyi N."/>
            <person name="Bunk B."/>
            <person name="Overmann J."/>
            <person name="Mueller R."/>
        </authorList>
    </citation>
    <scope>NUCLEOTIDE SEQUENCE [LARGE SCALE GENOMIC DNA]</scope>
    <source>
        <strain evidence="2 3">So ce26</strain>
    </source>
</reference>
<protein>
    <submittedName>
        <fullName evidence="2">Uncharacterized protein</fullName>
    </submittedName>
</protein>
<evidence type="ECO:0000256" key="1">
    <source>
        <dbReference type="SAM" id="MobiDB-lite"/>
    </source>
</evidence>
<accession>A0A2L0F139</accession>
<evidence type="ECO:0000313" key="2">
    <source>
        <dbReference type="EMBL" id="AUX45221.1"/>
    </source>
</evidence>
<feature type="compositionally biased region" description="Basic and acidic residues" evidence="1">
    <location>
        <begin position="1"/>
        <end position="10"/>
    </location>
</feature>
<gene>
    <name evidence="2" type="ORF">SOCE26_067020</name>
</gene>
<organism evidence="2 3">
    <name type="scientific">Sorangium cellulosum</name>
    <name type="common">Polyangium cellulosum</name>
    <dbReference type="NCBI Taxonomy" id="56"/>
    <lineage>
        <taxon>Bacteria</taxon>
        <taxon>Pseudomonadati</taxon>
        <taxon>Myxococcota</taxon>
        <taxon>Polyangia</taxon>
        <taxon>Polyangiales</taxon>
        <taxon>Polyangiaceae</taxon>
        <taxon>Sorangium</taxon>
    </lineage>
</organism>
<feature type="region of interest" description="Disordered" evidence="1">
    <location>
        <begin position="1"/>
        <end position="28"/>
    </location>
</feature>